<dbReference type="NCBIfam" id="NF041518">
    <property type="entry name" value="choice_anch_Q"/>
    <property type="match status" value="1"/>
</dbReference>
<protein>
    <submittedName>
        <fullName evidence="5">T9SS type A sorting domain-containing protein</fullName>
    </submittedName>
</protein>
<gene>
    <name evidence="5" type="ORF">OM075_08500</name>
</gene>
<proteinExistence type="predicted"/>
<evidence type="ECO:0000256" key="2">
    <source>
        <dbReference type="ARBA" id="ARBA00022737"/>
    </source>
</evidence>
<evidence type="ECO:0000259" key="4">
    <source>
        <dbReference type="Pfam" id="PF18962"/>
    </source>
</evidence>
<dbReference type="Gene3D" id="3.80.10.10">
    <property type="entry name" value="Ribonuclease Inhibitor"/>
    <property type="match status" value="1"/>
</dbReference>
<keyword evidence="2" id="KW-0677">Repeat</keyword>
<dbReference type="Proteomes" id="UP001209229">
    <property type="component" value="Unassembled WGS sequence"/>
</dbReference>
<evidence type="ECO:0000313" key="5">
    <source>
        <dbReference type="EMBL" id="MCW3786504.1"/>
    </source>
</evidence>
<keyword evidence="6" id="KW-1185">Reference proteome</keyword>
<feature type="domain" description="Secretion system C-terminal sorting" evidence="4">
    <location>
        <begin position="680"/>
        <end position="743"/>
    </location>
</feature>
<dbReference type="InterPro" id="IPR032675">
    <property type="entry name" value="LRR_dom_sf"/>
</dbReference>
<evidence type="ECO:0000256" key="3">
    <source>
        <dbReference type="SAM" id="SignalP"/>
    </source>
</evidence>
<evidence type="ECO:0000256" key="1">
    <source>
        <dbReference type="ARBA" id="ARBA00022614"/>
    </source>
</evidence>
<keyword evidence="3" id="KW-0732">Signal</keyword>
<dbReference type="PANTHER" id="PTHR47566">
    <property type="match status" value="1"/>
</dbReference>
<dbReference type="SUPFAM" id="SSF51126">
    <property type="entry name" value="Pectin lyase-like"/>
    <property type="match status" value="1"/>
</dbReference>
<comment type="caution">
    <text evidence="5">The sequence shown here is derived from an EMBL/GenBank/DDBJ whole genome shotgun (WGS) entry which is preliminary data.</text>
</comment>
<sequence length="747" mass="82459">MKKTLYLLLFLCIANFAKSQSIIYVDQNATGNSDGSSWANAFTTISDGLALATTNDEVWVAKGTYTPSVAATYTVPLVLINEGVKLIGGFDGTETTISDRDITKIHTDNATIITGDYNGDDISGDLSTNKNDNAPNLIRLSANNTTIDGVILQNAYTPGHNPVIVPGTNKYDFTIANTIIKDNFAEGIFFDWRVFSGDLIIKNTSIINNKANNGIMLIQLSNDNGNNLNSYLVNVLFANNNYHSDWGAIWFRKVSGSSYTGNHTLTNCTFVNNVNVHYQPYRQLINVSGDGNNNINIYNSVFWDNKYQTTNIADYDIFNTKISEGDTHNVTIKNSIIKLPAEIDRVTDGTIVTEDLSTTNPNLDSDYLPTATSSAVIDQGDNTFYSSTYPTTDLAGNNRIDNTTIDLGAYEYSAGCSDIITIPDNNFETALLNHDPVIDTNGDDLICRDEAEAFTGMLNLYNKNISDLTGIEAFTNITRLLLTNNALTTVNLSQNTALTYLWVKNNNLSSIDISQNTALEYFSCEENQISTLDLSANNQIIHLSCFDNQLTSLDVSNLSSLTRLLCYDNELTSLNVSSNTNLMELYVSENYLTSLDLSSNSNFKSLECNDNHLTTLDLSNGNNSNMIQVWAYNNPDLTCIKIDAGFTPSASWQKDATANWNENCGTATDVEDHFSEGVQIYPNPASEYILIQSQDEIQEVILYTVAGSEVMRTTEDKISLTDLPNGLYIVKVINIKEEIAVKRIFKK</sequence>
<dbReference type="PANTHER" id="PTHR47566:SF1">
    <property type="entry name" value="PROTEIN NUD1"/>
    <property type="match status" value="1"/>
</dbReference>
<dbReference type="InterPro" id="IPR059226">
    <property type="entry name" value="Choice_anch_Q_dom"/>
</dbReference>
<reference evidence="5" key="1">
    <citation type="submission" date="2022-10" db="EMBL/GenBank/DDBJ databases">
        <authorList>
            <person name="Yu W.X."/>
        </authorList>
    </citation>
    <scope>NUCLEOTIDE SEQUENCE</scope>
    <source>
        <strain evidence="5">AAT</strain>
    </source>
</reference>
<dbReference type="NCBIfam" id="TIGR04183">
    <property type="entry name" value="Por_Secre_tail"/>
    <property type="match status" value="1"/>
</dbReference>
<dbReference type="Gene3D" id="2.160.20.10">
    <property type="entry name" value="Single-stranded right-handed beta-helix, Pectin lyase-like"/>
    <property type="match status" value="1"/>
</dbReference>
<dbReference type="AlphaFoldDB" id="A0AAE3M444"/>
<feature type="signal peptide" evidence="3">
    <location>
        <begin position="1"/>
        <end position="19"/>
    </location>
</feature>
<evidence type="ECO:0000313" key="6">
    <source>
        <dbReference type="Proteomes" id="UP001209229"/>
    </source>
</evidence>
<accession>A0AAE3M444</accession>
<organism evidence="5 6">
    <name type="scientific">Plebeiibacterium sediminum</name>
    <dbReference type="NCBI Taxonomy" id="2992112"/>
    <lineage>
        <taxon>Bacteria</taxon>
        <taxon>Pseudomonadati</taxon>
        <taxon>Bacteroidota</taxon>
        <taxon>Bacteroidia</taxon>
        <taxon>Marinilabiliales</taxon>
        <taxon>Marinilabiliaceae</taxon>
        <taxon>Plebeiibacterium</taxon>
    </lineage>
</organism>
<dbReference type="InterPro" id="IPR011050">
    <property type="entry name" value="Pectin_lyase_fold/virulence"/>
</dbReference>
<keyword evidence="1" id="KW-0433">Leucine-rich repeat</keyword>
<dbReference type="SUPFAM" id="SSF52058">
    <property type="entry name" value="L domain-like"/>
    <property type="match status" value="1"/>
</dbReference>
<dbReference type="GO" id="GO:0035591">
    <property type="term" value="F:signaling adaptor activity"/>
    <property type="evidence" value="ECO:0007669"/>
    <property type="project" value="TreeGrafter"/>
</dbReference>
<dbReference type="Pfam" id="PF18962">
    <property type="entry name" value="Por_Secre_tail"/>
    <property type="match status" value="1"/>
</dbReference>
<dbReference type="EMBL" id="JAPDPJ010000015">
    <property type="protein sequence ID" value="MCW3786504.1"/>
    <property type="molecule type" value="Genomic_DNA"/>
</dbReference>
<dbReference type="RefSeq" id="WP_301190069.1">
    <property type="nucleotide sequence ID" value="NZ_JAPDPJ010000015.1"/>
</dbReference>
<name>A0AAE3M444_9BACT</name>
<dbReference type="InterPro" id="IPR052574">
    <property type="entry name" value="CDIRP"/>
</dbReference>
<dbReference type="InterPro" id="IPR012334">
    <property type="entry name" value="Pectin_lyas_fold"/>
</dbReference>
<feature type="chain" id="PRO_5042039708" evidence="3">
    <location>
        <begin position="20"/>
        <end position="747"/>
    </location>
</feature>
<dbReference type="InterPro" id="IPR026444">
    <property type="entry name" value="Secre_tail"/>
</dbReference>